<dbReference type="eggNOG" id="arCOG01532">
    <property type="taxonomic scope" value="Archaea"/>
</dbReference>
<dbReference type="GO" id="GO:0000287">
    <property type="term" value="F:magnesium ion binding"/>
    <property type="evidence" value="ECO:0007669"/>
    <property type="project" value="UniProtKB-UniRule"/>
</dbReference>
<evidence type="ECO:0000256" key="1">
    <source>
        <dbReference type="ARBA" id="ARBA00022679"/>
    </source>
</evidence>
<feature type="binding site" evidence="2">
    <location>
        <position position="90"/>
    </location>
    <ligand>
        <name>substrate</name>
    </ligand>
</feature>
<dbReference type="InterPro" id="IPR036424">
    <property type="entry name" value="UPP_synth-like_sf"/>
</dbReference>
<comment type="cofactor">
    <cofactor evidence="2">
        <name>Mg(2+)</name>
        <dbReference type="ChEBI" id="CHEBI:18420"/>
    </cofactor>
    <text evidence="2">Binds 2 magnesium ions per subunit.</text>
</comment>
<dbReference type="Proteomes" id="UP000000663">
    <property type="component" value="Chromosome"/>
</dbReference>
<feature type="binding site" evidence="2">
    <location>
        <begin position="84"/>
        <end position="86"/>
    </location>
    <ligand>
        <name>substrate</name>
    </ligand>
</feature>
<dbReference type="EC" id="2.5.1.89" evidence="2"/>
<dbReference type="SUPFAM" id="SSF64005">
    <property type="entry name" value="Undecaprenyl diphosphate synthase"/>
    <property type="match status" value="1"/>
</dbReference>
<sequence>MLFSRWYEHIPVIYKWYELSMKREILKGPIPQHIAIIMDGNRRYAKRMGEVVEKGHMLGADTTERVIQWCEQLRVRQLTLYSFSTENFQRNEREKKAIFNLIKDKLRKSRESPETHKYKIRINCIGDMDMLPDDMREEIRETHNATGKYDNFFLNVALAYGGRKEIVDGAARIAEKVKAREMNPEEITEDTIDQYLYFDKKQKSSVDLIIRTGGDERTSNFLPWQASGNECAIYISAPYWPEFRKIDFYRAIRAYQNRDRDHKVKYALRVIKIKKRAGQFRKTEVVDCLKSGLSLTAEEADSILKDPHVVRAMKGAAA</sequence>
<feature type="active site" evidence="2">
    <location>
        <position position="39"/>
    </location>
</feature>
<name>Q0W0E9_METAR</name>
<dbReference type="InterPro" id="IPR018520">
    <property type="entry name" value="UPP_synth-like_CS"/>
</dbReference>
<keyword evidence="4" id="KW-1185">Reference proteome</keyword>
<dbReference type="AlphaFoldDB" id="Q0W0E9"/>
<evidence type="ECO:0000256" key="2">
    <source>
        <dbReference type="HAMAP-Rule" id="MF_01139"/>
    </source>
</evidence>
<dbReference type="CDD" id="cd00475">
    <property type="entry name" value="Cis_IPPS"/>
    <property type="match status" value="1"/>
</dbReference>
<keyword evidence="2" id="KW-0479">Metal-binding</keyword>
<dbReference type="GO" id="GO:0045547">
    <property type="term" value="F:ditrans,polycis-polyprenyl diphosphate synthase [(2E,6E)-farnesyl diphosphate specific] activity"/>
    <property type="evidence" value="ECO:0007669"/>
    <property type="project" value="TreeGrafter"/>
</dbReference>
<keyword evidence="1 2" id="KW-0808">Transferase</keyword>
<feature type="binding site" evidence="2">
    <location>
        <position position="230"/>
    </location>
    <ligand>
        <name>Mg(2+)</name>
        <dbReference type="ChEBI" id="CHEBI:18420"/>
    </ligand>
</feature>
<dbReference type="InterPro" id="IPR001441">
    <property type="entry name" value="UPP_synth-like"/>
</dbReference>
<comment type="catalytic activity">
    <reaction evidence="2">
        <text>geranylgeranyl diphosphate + 7 isopentenyl diphosphate = tri-trans,hepta-cis-undecaprenyl diphosphate + 7 diphosphate</text>
        <dbReference type="Rhea" id="RHEA:27622"/>
        <dbReference type="ChEBI" id="CHEBI:33019"/>
        <dbReference type="ChEBI" id="CHEBI:57533"/>
        <dbReference type="ChEBI" id="CHEBI:60388"/>
        <dbReference type="ChEBI" id="CHEBI:128769"/>
        <dbReference type="EC" id="2.5.1.89"/>
    </reaction>
</comment>
<feature type="binding site" evidence="2">
    <location>
        <position position="39"/>
    </location>
    <ligand>
        <name>Mg(2+)</name>
        <dbReference type="ChEBI" id="CHEBI:18420"/>
    </ligand>
</feature>
<protein>
    <recommendedName>
        <fullName evidence="2">Tritrans,polycis-undecaprenyl-diphosphate synthase (geranylgeranyl-diphosphate specific)</fullName>
        <ecNumber evidence="2">2.5.1.89</ecNumber>
    </recommendedName>
    <alternativeName>
        <fullName evidence="2">Undecaprenyl diphosphate synthase</fullName>
        <shortName evidence="2">UDS</shortName>
    </alternativeName>
    <alternativeName>
        <fullName evidence="2">Undecaprenyl pyrophosphate synthase</fullName>
        <shortName evidence="2">UPP synthase</shortName>
    </alternativeName>
</protein>
<accession>Q0W0E9</accession>
<feature type="binding site" evidence="2">
    <location>
        <position position="56"/>
    </location>
    <ligand>
        <name>substrate</name>
    </ligand>
</feature>
<keyword evidence="2" id="KW-0460">Magnesium</keyword>
<dbReference type="HAMAP" id="MF_01139">
    <property type="entry name" value="ISPT"/>
    <property type="match status" value="1"/>
</dbReference>
<feature type="binding site" evidence="2">
    <location>
        <position position="211"/>
    </location>
    <ligand>
        <name>substrate</name>
    </ligand>
</feature>
<dbReference type="PATRIC" id="fig|351160.9.peg.128"/>
<evidence type="ECO:0000313" key="4">
    <source>
        <dbReference type="Proteomes" id="UP000000663"/>
    </source>
</evidence>
<proteinExistence type="inferred from homology"/>
<dbReference type="GO" id="GO:0016094">
    <property type="term" value="P:polyprenol biosynthetic process"/>
    <property type="evidence" value="ECO:0007669"/>
    <property type="project" value="TreeGrafter"/>
</dbReference>
<gene>
    <name evidence="3" type="primary">uppS-2</name>
    <name evidence="2" type="synonym">uppS</name>
    <name evidence="3" type="ORF">RRC441</name>
</gene>
<reference evidence="3 4" key="1">
    <citation type="journal article" date="2006" name="Science">
        <title>Genome of rice cluster I archaea -- the key methane producers in the rice rhizosphere.</title>
        <authorList>
            <person name="Erkel C."/>
            <person name="Kube M."/>
            <person name="Reinhardt R."/>
            <person name="Liesack W."/>
        </authorList>
    </citation>
    <scope>NUCLEOTIDE SEQUENCE [LARGE SCALE GENOMIC DNA]</scope>
    <source>
        <strain evidence="4">DSM 22066 / NBRC 105507 / MRE50</strain>
    </source>
</reference>
<dbReference type="EMBL" id="AM114193">
    <property type="protein sequence ID" value="CAJ38144.1"/>
    <property type="molecule type" value="Genomic_DNA"/>
</dbReference>
<dbReference type="NCBIfam" id="TIGR00055">
    <property type="entry name" value="uppS"/>
    <property type="match status" value="1"/>
</dbReference>
<feature type="binding site" evidence="2">
    <location>
        <begin position="217"/>
        <end position="219"/>
    </location>
    <ligand>
        <name>substrate</name>
    </ligand>
</feature>
<feature type="binding site" evidence="2">
    <location>
        <begin position="40"/>
        <end position="43"/>
    </location>
    <ligand>
        <name>substrate</name>
    </ligand>
</feature>
<dbReference type="Pfam" id="PF01255">
    <property type="entry name" value="Prenyltransf"/>
    <property type="match status" value="1"/>
</dbReference>
<dbReference type="KEGG" id="rci:RRC441"/>
<comment type="function">
    <text evidence="2">Catalyzes the sequential condensation of isopentenyl diphosphate (IPP) with geranylgeranyl diphosphate (GGPP) to yield (2Z,6Z,10Z,14Z,18Z,22Z,26Z,30E,34E,38E)-undecaprenyl diphosphate (tritrans,heptacis-UPP). It is probably the precursor of glycosyl carrier lipids.</text>
</comment>
<evidence type="ECO:0000313" key="3">
    <source>
        <dbReference type="EMBL" id="CAJ38144.1"/>
    </source>
</evidence>
<dbReference type="PANTHER" id="PTHR10291">
    <property type="entry name" value="DEHYDRODOLICHYL DIPHOSPHATE SYNTHASE FAMILY MEMBER"/>
    <property type="match status" value="1"/>
</dbReference>
<feature type="active site" description="Proton acceptor" evidence="2">
    <location>
        <position position="87"/>
    </location>
</feature>
<comment type="subunit">
    <text evidence="2">Homodimer.</text>
</comment>
<comment type="similarity">
    <text evidence="2">Belongs to the UPP synthase family.</text>
</comment>
<dbReference type="STRING" id="351160.RRC441"/>
<organism evidence="3 4">
    <name type="scientific">Methanocella arvoryzae (strain DSM 22066 / NBRC 105507 / MRE50)</name>
    <dbReference type="NCBI Taxonomy" id="351160"/>
    <lineage>
        <taxon>Archaea</taxon>
        <taxon>Methanobacteriati</taxon>
        <taxon>Methanobacteriota</taxon>
        <taxon>Stenosarchaea group</taxon>
        <taxon>Methanomicrobia</taxon>
        <taxon>Methanocellales</taxon>
        <taxon>Methanocellaceae</taxon>
        <taxon>Methanocella</taxon>
    </lineage>
</organism>
<dbReference type="PANTHER" id="PTHR10291:SF43">
    <property type="entry name" value="DEHYDRODOLICHYL DIPHOSPHATE SYNTHASE COMPLEX SUBUNIT DHDDS"/>
    <property type="match status" value="1"/>
</dbReference>
<comment type="caution">
    <text evidence="2">Lacks conserved residue(s) required for the propagation of feature annotation.</text>
</comment>
<dbReference type="Gene3D" id="3.40.1180.10">
    <property type="entry name" value="Decaprenyl diphosphate synthase-like"/>
    <property type="match status" value="1"/>
</dbReference>
<feature type="binding site" evidence="2">
    <location>
        <position position="88"/>
    </location>
    <ligand>
        <name>substrate</name>
    </ligand>
</feature>
<dbReference type="PROSITE" id="PS01066">
    <property type="entry name" value="UPP_SYNTHASE"/>
    <property type="match status" value="1"/>
</dbReference>